<dbReference type="InterPro" id="IPR001337">
    <property type="entry name" value="TMV-like_coat"/>
</dbReference>
<reference evidence="3" key="1">
    <citation type="submission" date="2014-11" db="EMBL/GenBank/DDBJ databases">
        <authorList>
            <person name="Geib S."/>
        </authorList>
    </citation>
    <scope>NUCLEOTIDE SEQUENCE</scope>
</reference>
<feature type="region of interest" description="Disordered" evidence="1">
    <location>
        <begin position="32"/>
        <end position="64"/>
    </location>
</feature>
<feature type="compositionally biased region" description="Polar residues" evidence="1">
    <location>
        <begin position="33"/>
        <end position="46"/>
    </location>
</feature>
<dbReference type="Gene3D" id="1.20.120.70">
    <property type="entry name" value="Tobacco mosaic virus-like, coat protein"/>
    <property type="match status" value="1"/>
</dbReference>
<name>A0A0A1XGE5_ZEUCU</name>
<reference evidence="3" key="2">
    <citation type="journal article" date="2015" name="Gigascience">
        <title>Reconstructing a comprehensive transcriptome assembly of a white-pupal translocated strain of the pest fruit fly Bactrocera cucurbitae.</title>
        <authorList>
            <person name="Sim S.B."/>
            <person name="Calla B."/>
            <person name="Hall B."/>
            <person name="DeRego T."/>
            <person name="Geib S.M."/>
        </authorList>
    </citation>
    <scope>NUCLEOTIDE SEQUENCE</scope>
</reference>
<dbReference type="EMBL" id="GBXI01004719">
    <property type="protein sequence ID" value="JAD09573.1"/>
    <property type="molecule type" value="Transcribed_RNA"/>
</dbReference>
<dbReference type="EMBL" id="GBXI01006542">
    <property type="protein sequence ID" value="JAD07750.1"/>
    <property type="molecule type" value="Transcribed_RNA"/>
</dbReference>
<sequence>MSWRVRHFLKQARENKGDECNKILAQNKDIFNGTGQSTIDEQSDTLYGSPKHKETENNKPLTTPVEAKETKDFNILSPLSTSLESRFSPFTSPKGRYINWTTKHSELTTQPWCCISDVINFCDKHEYQTLQFSDPNVKNKIVFEVKALLAGGIAPFDICKRFPDNIRKPEDLWICISRCASVEYHLQQMLSLFRRSLAHLLADKLRVLKQNFRLAVNELRLDISAHISSVNLYDRNIFEHEFQLRWEDTVD</sequence>
<evidence type="ECO:0000256" key="1">
    <source>
        <dbReference type="SAM" id="MobiDB-lite"/>
    </source>
</evidence>
<organism evidence="3">
    <name type="scientific">Zeugodacus cucurbitae</name>
    <name type="common">Melon fruit fly</name>
    <name type="synonym">Bactrocera cucurbitae</name>
    <dbReference type="NCBI Taxonomy" id="28588"/>
    <lineage>
        <taxon>Eukaryota</taxon>
        <taxon>Metazoa</taxon>
        <taxon>Ecdysozoa</taxon>
        <taxon>Arthropoda</taxon>
        <taxon>Hexapoda</taxon>
        <taxon>Insecta</taxon>
        <taxon>Pterygota</taxon>
        <taxon>Neoptera</taxon>
        <taxon>Endopterygota</taxon>
        <taxon>Diptera</taxon>
        <taxon>Brachycera</taxon>
        <taxon>Muscomorpha</taxon>
        <taxon>Tephritoidea</taxon>
        <taxon>Tephritidae</taxon>
        <taxon>Zeugodacus</taxon>
        <taxon>Zeugodacus</taxon>
    </lineage>
</organism>
<dbReference type="GO" id="GO:0005198">
    <property type="term" value="F:structural molecule activity"/>
    <property type="evidence" value="ECO:0007669"/>
    <property type="project" value="InterPro"/>
</dbReference>
<evidence type="ECO:0000313" key="3">
    <source>
        <dbReference type="EMBL" id="JAD09573.1"/>
    </source>
</evidence>
<proteinExistence type="predicted"/>
<gene>
    <name evidence="3" type="primary">PCLO_1</name>
    <name evidence="2" type="synonym">PCLO_0</name>
    <name evidence="2" type="ORF">g.43871</name>
    <name evidence="3" type="ORF">g.43881</name>
</gene>
<dbReference type="InterPro" id="IPR036417">
    <property type="entry name" value="TMV-like_coat_sf"/>
</dbReference>
<protein>
    <submittedName>
        <fullName evidence="3">Protein piccolo</fullName>
    </submittedName>
</protein>
<dbReference type="AlphaFoldDB" id="A0A0A1XGE5"/>
<accession>A0A0A1XGE5</accession>
<evidence type="ECO:0000313" key="2">
    <source>
        <dbReference type="EMBL" id="JAD07750.1"/>
    </source>
</evidence>
<dbReference type="Pfam" id="PF00721">
    <property type="entry name" value="TMV_coat"/>
    <property type="match status" value="1"/>
</dbReference>